<evidence type="ECO:0000313" key="7">
    <source>
        <dbReference type="EMBL" id="RFU42199.1"/>
    </source>
</evidence>
<feature type="transmembrane region" description="Helical" evidence="5">
    <location>
        <begin position="150"/>
        <end position="171"/>
    </location>
</feature>
<organism evidence="7 8">
    <name type="scientific">Actinomadura logoneensis</name>
    <dbReference type="NCBI Taxonomy" id="2293572"/>
    <lineage>
        <taxon>Bacteria</taxon>
        <taxon>Bacillati</taxon>
        <taxon>Actinomycetota</taxon>
        <taxon>Actinomycetes</taxon>
        <taxon>Streptosporangiales</taxon>
        <taxon>Thermomonosporaceae</taxon>
        <taxon>Actinomadura</taxon>
    </lineage>
</organism>
<name>A0A372JQH3_9ACTN</name>
<evidence type="ECO:0000256" key="3">
    <source>
        <dbReference type="ARBA" id="ARBA00022989"/>
    </source>
</evidence>
<feature type="domain" description="Methylamine utilisation protein MauE" evidence="6">
    <location>
        <begin position="13"/>
        <end position="144"/>
    </location>
</feature>
<reference evidence="7 8" key="1">
    <citation type="submission" date="2018-08" db="EMBL/GenBank/DDBJ databases">
        <title>Actinomadura jelena sp. nov., a novel Actinomycete isolated from soil in Chad.</title>
        <authorList>
            <person name="Shi L."/>
        </authorList>
    </citation>
    <scope>NUCLEOTIDE SEQUENCE [LARGE SCALE GENOMIC DNA]</scope>
    <source>
        <strain evidence="7 8">NEAU-G17</strain>
    </source>
</reference>
<dbReference type="GO" id="GO:0030416">
    <property type="term" value="P:methylamine metabolic process"/>
    <property type="evidence" value="ECO:0007669"/>
    <property type="project" value="InterPro"/>
</dbReference>
<evidence type="ECO:0000259" key="6">
    <source>
        <dbReference type="Pfam" id="PF07291"/>
    </source>
</evidence>
<evidence type="ECO:0000256" key="5">
    <source>
        <dbReference type="SAM" id="Phobius"/>
    </source>
</evidence>
<proteinExistence type="predicted"/>
<gene>
    <name evidence="7" type="ORF">DZF91_07795</name>
</gene>
<evidence type="ECO:0000256" key="1">
    <source>
        <dbReference type="ARBA" id="ARBA00004141"/>
    </source>
</evidence>
<feature type="transmembrane region" description="Helical" evidence="5">
    <location>
        <begin position="12"/>
        <end position="31"/>
    </location>
</feature>
<sequence length="196" mass="18956">MSGPVTSGPAVLAALAGAVAVPVVLVPSLAGHLRGRSLGTALRAQAAVPSRLAAAVASLAVAAEAGVLGLLLAGVIVRRTGLVQGALAVATVLFTAYAAYAAYVTRTRTGRVPCGCGGDLSTPMSVWVVVRAAGLAVLALGGALTPLPDLTGGTVSGVVAGAALGVLLWILPRAMAVPETAGGVVEVPAVPERSSG</sequence>
<dbReference type="AlphaFoldDB" id="A0A372JQH3"/>
<keyword evidence="2 5" id="KW-0812">Transmembrane</keyword>
<keyword evidence="4 5" id="KW-0472">Membrane</keyword>
<evidence type="ECO:0000256" key="2">
    <source>
        <dbReference type="ARBA" id="ARBA00022692"/>
    </source>
</evidence>
<dbReference type="Pfam" id="PF07291">
    <property type="entry name" value="MauE"/>
    <property type="match status" value="1"/>
</dbReference>
<feature type="transmembrane region" description="Helical" evidence="5">
    <location>
        <begin position="82"/>
        <end position="103"/>
    </location>
</feature>
<accession>A0A372JQH3</accession>
<protein>
    <recommendedName>
        <fullName evidence="6">Methylamine utilisation protein MauE domain-containing protein</fullName>
    </recommendedName>
</protein>
<feature type="transmembrane region" description="Helical" evidence="5">
    <location>
        <begin position="124"/>
        <end position="144"/>
    </location>
</feature>
<dbReference type="InterPro" id="IPR009908">
    <property type="entry name" value="Methylamine_util_MauE"/>
</dbReference>
<dbReference type="GO" id="GO:0016020">
    <property type="term" value="C:membrane"/>
    <property type="evidence" value="ECO:0007669"/>
    <property type="project" value="UniProtKB-SubCell"/>
</dbReference>
<comment type="caution">
    <text evidence="7">The sequence shown here is derived from an EMBL/GenBank/DDBJ whole genome shotgun (WGS) entry which is preliminary data.</text>
</comment>
<evidence type="ECO:0000256" key="4">
    <source>
        <dbReference type="ARBA" id="ARBA00023136"/>
    </source>
</evidence>
<dbReference type="EMBL" id="QURH01000147">
    <property type="protein sequence ID" value="RFU42199.1"/>
    <property type="molecule type" value="Genomic_DNA"/>
</dbReference>
<evidence type="ECO:0000313" key="8">
    <source>
        <dbReference type="Proteomes" id="UP000261811"/>
    </source>
</evidence>
<keyword evidence="3 5" id="KW-1133">Transmembrane helix</keyword>
<feature type="transmembrane region" description="Helical" evidence="5">
    <location>
        <begin position="52"/>
        <end position="76"/>
    </location>
</feature>
<dbReference type="Proteomes" id="UP000261811">
    <property type="component" value="Unassembled WGS sequence"/>
</dbReference>
<keyword evidence="8" id="KW-1185">Reference proteome</keyword>
<comment type="subcellular location">
    <subcellularLocation>
        <location evidence="1">Membrane</location>
        <topology evidence="1">Multi-pass membrane protein</topology>
    </subcellularLocation>
</comment>